<dbReference type="Proteomes" id="UP001634394">
    <property type="component" value="Unassembled WGS sequence"/>
</dbReference>
<dbReference type="InterPro" id="IPR032675">
    <property type="entry name" value="LRR_dom_sf"/>
</dbReference>
<keyword evidence="3" id="KW-1185">Reference proteome</keyword>
<dbReference type="Gene3D" id="3.80.10.10">
    <property type="entry name" value="Ribonuclease Inhibitor"/>
    <property type="match status" value="1"/>
</dbReference>
<comment type="caution">
    <text evidence="2">The sequence shown here is derived from an EMBL/GenBank/DDBJ whole genome shotgun (WGS) entry which is preliminary data.</text>
</comment>
<sequence length="316" mass="33660">MYLQALLPILCVASVAMMSTMSTTFKDVTNDFPALTTTNVPAMTTTNVPAMTTTNVSALTTTNVPASTTTNVPGLTTTYVPALTTTNVPALTTTNVPAMTTTNVPAMTTTNVPALTTTNVPALTTTNVPALTTTYVPALTTTNVPAMTTTNVHALTTTVSTEPNLCNKDLTFVCETPDEMTLSVLYPGFFTPASQETTFRKRRQSLGSCPNPNGSYAILQLGNDKDMCCIKYRQLRALCVIKDVLGVTYEVVHLLSLGLYQFLPYTSCGKSACSGQCLQQITPTSVLVWGSSQGFPWVKFTTVNLPTHCSCQNVGG</sequence>
<name>A0ABD3T6G4_SINWO</name>
<accession>A0ABD3T6G4</accession>
<feature type="signal peptide" evidence="1">
    <location>
        <begin position="1"/>
        <end position="22"/>
    </location>
</feature>
<keyword evidence="1" id="KW-0732">Signal</keyword>
<evidence type="ECO:0000313" key="2">
    <source>
        <dbReference type="EMBL" id="KAL3832238.1"/>
    </source>
</evidence>
<gene>
    <name evidence="2" type="ORF">ACJMK2_023898</name>
</gene>
<dbReference type="EMBL" id="JBJQND010000019">
    <property type="protein sequence ID" value="KAL3832238.1"/>
    <property type="molecule type" value="Genomic_DNA"/>
</dbReference>
<proteinExistence type="predicted"/>
<evidence type="ECO:0000313" key="3">
    <source>
        <dbReference type="Proteomes" id="UP001634394"/>
    </source>
</evidence>
<evidence type="ECO:0000256" key="1">
    <source>
        <dbReference type="SAM" id="SignalP"/>
    </source>
</evidence>
<feature type="chain" id="PRO_5044847064" evidence="1">
    <location>
        <begin position="23"/>
        <end position="316"/>
    </location>
</feature>
<dbReference type="Pfam" id="PF20080">
    <property type="entry name" value="ALTTAQ_rpt"/>
    <property type="match status" value="1"/>
</dbReference>
<reference evidence="2 3" key="1">
    <citation type="submission" date="2024-11" db="EMBL/GenBank/DDBJ databases">
        <title>Chromosome-level genome assembly of the freshwater bivalve Anodonta woodiana.</title>
        <authorList>
            <person name="Chen X."/>
        </authorList>
    </citation>
    <scope>NUCLEOTIDE SEQUENCE [LARGE SCALE GENOMIC DNA]</scope>
    <source>
        <strain evidence="2">MN2024</strain>
        <tissue evidence="2">Gills</tissue>
    </source>
</reference>
<organism evidence="2 3">
    <name type="scientific">Sinanodonta woodiana</name>
    <name type="common">Chinese pond mussel</name>
    <name type="synonym">Anodonta woodiana</name>
    <dbReference type="NCBI Taxonomy" id="1069815"/>
    <lineage>
        <taxon>Eukaryota</taxon>
        <taxon>Metazoa</taxon>
        <taxon>Spiralia</taxon>
        <taxon>Lophotrochozoa</taxon>
        <taxon>Mollusca</taxon>
        <taxon>Bivalvia</taxon>
        <taxon>Autobranchia</taxon>
        <taxon>Heteroconchia</taxon>
        <taxon>Palaeoheterodonta</taxon>
        <taxon>Unionida</taxon>
        <taxon>Unionoidea</taxon>
        <taxon>Unionidae</taxon>
        <taxon>Unioninae</taxon>
        <taxon>Sinanodonta</taxon>
    </lineage>
</organism>
<dbReference type="AlphaFoldDB" id="A0ABD3T6G4"/>
<dbReference type="InterPro" id="IPR045395">
    <property type="entry name" value="ALTTAQ_rpt"/>
</dbReference>
<protein>
    <submittedName>
        <fullName evidence="2">Uncharacterized protein</fullName>
    </submittedName>
</protein>